<feature type="compositionally biased region" description="Low complexity" evidence="12">
    <location>
        <begin position="442"/>
        <end position="468"/>
    </location>
</feature>
<evidence type="ECO:0000256" key="5">
    <source>
        <dbReference type="ARBA" id="ARBA00022723"/>
    </source>
</evidence>
<evidence type="ECO:0000256" key="12">
    <source>
        <dbReference type="SAM" id="MobiDB-lite"/>
    </source>
</evidence>
<dbReference type="OrthoDB" id="9810148at2"/>
<dbReference type="Gene3D" id="3.40.50.300">
    <property type="entry name" value="P-loop containing nucleotide triphosphate hydrolases"/>
    <property type="match status" value="1"/>
</dbReference>
<evidence type="ECO:0000256" key="6">
    <source>
        <dbReference type="ARBA" id="ARBA00022741"/>
    </source>
</evidence>
<keyword evidence="15" id="KW-1185">Reference proteome</keyword>
<dbReference type="Gene3D" id="1.10.8.60">
    <property type="match status" value="1"/>
</dbReference>
<dbReference type="FunFam" id="3.40.50.300:FF:000014">
    <property type="entry name" value="DNA polymerase III subunit gamma/tau"/>
    <property type="match status" value="1"/>
</dbReference>
<evidence type="ECO:0000256" key="4">
    <source>
        <dbReference type="ARBA" id="ARBA00022705"/>
    </source>
</evidence>
<keyword evidence="7" id="KW-0862">Zinc</keyword>
<dbReference type="InterPro" id="IPR003593">
    <property type="entry name" value="AAA+_ATPase"/>
</dbReference>
<keyword evidence="9 11" id="KW-0239">DNA-directed DNA polymerase</keyword>
<evidence type="ECO:0000259" key="13">
    <source>
        <dbReference type="SMART" id="SM00382"/>
    </source>
</evidence>
<dbReference type="GO" id="GO:0009360">
    <property type="term" value="C:DNA polymerase III complex"/>
    <property type="evidence" value="ECO:0007669"/>
    <property type="project" value="InterPro"/>
</dbReference>
<dbReference type="CDD" id="cd00009">
    <property type="entry name" value="AAA"/>
    <property type="match status" value="1"/>
</dbReference>
<feature type="domain" description="AAA+ ATPase" evidence="13">
    <location>
        <begin position="37"/>
        <end position="182"/>
    </location>
</feature>
<dbReference type="Pfam" id="PF22608">
    <property type="entry name" value="DNAX_ATPase_lid"/>
    <property type="match status" value="1"/>
</dbReference>
<dbReference type="InterPro" id="IPR045085">
    <property type="entry name" value="HLD_clamp_pol_III_gamma_tau"/>
</dbReference>
<dbReference type="GO" id="GO:0006261">
    <property type="term" value="P:DNA-templated DNA replication"/>
    <property type="evidence" value="ECO:0007669"/>
    <property type="project" value="TreeGrafter"/>
</dbReference>
<dbReference type="NCBIfam" id="TIGR02397">
    <property type="entry name" value="dnaX_nterm"/>
    <property type="match status" value="1"/>
</dbReference>
<protein>
    <recommendedName>
        <fullName evidence="11">DNA polymerase III subunit gamma/tau</fullName>
        <ecNumber evidence="11">2.7.7.7</ecNumber>
    </recommendedName>
</protein>
<dbReference type="EC" id="2.7.7.7" evidence="11"/>
<gene>
    <name evidence="11" type="primary">dnaX</name>
    <name evidence="14" type="ORF">SAMN05216233_102248</name>
</gene>
<dbReference type="Pfam" id="PF12169">
    <property type="entry name" value="DNA_pol3_gamma3"/>
    <property type="match status" value="1"/>
</dbReference>
<comment type="function">
    <text evidence="11">DNA polymerase III is a complex, multichain enzyme responsible for most of the replicative synthesis in bacteria. This DNA polymerase also exhibits 3' to 5' exonuclease activity.</text>
</comment>
<comment type="subunit">
    <text evidence="11">DNA polymerase III contains a core (composed of alpha, epsilon and theta chains) that associates with a tau subunit. This core dimerizes to form the POLIII' complex. PolIII' associates with the gamma complex (composed of gamma, delta, delta', psi and chi chains) and with the beta chain to form the complete DNA polymerase III complex.</text>
</comment>
<evidence type="ECO:0000256" key="11">
    <source>
        <dbReference type="RuleBase" id="RU364063"/>
    </source>
</evidence>
<dbReference type="SMART" id="SM00382">
    <property type="entry name" value="AAA"/>
    <property type="match status" value="1"/>
</dbReference>
<dbReference type="RefSeq" id="WP_092208653.1">
    <property type="nucleotide sequence ID" value="NZ_FMUX01000002.1"/>
</dbReference>
<feature type="compositionally biased region" description="Low complexity" evidence="12">
    <location>
        <begin position="418"/>
        <end position="431"/>
    </location>
</feature>
<dbReference type="Gene3D" id="1.20.272.10">
    <property type="match status" value="1"/>
</dbReference>
<evidence type="ECO:0000256" key="3">
    <source>
        <dbReference type="ARBA" id="ARBA00022695"/>
    </source>
</evidence>
<dbReference type="EMBL" id="FMUX01000002">
    <property type="protein sequence ID" value="SCX94797.1"/>
    <property type="molecule type" value="Genomic_DNA"/>
</dbReference>
<feature type="compositionally biased region" description="Pro residues" evidence="12">
    <location>
        <begin position="469"/>
        <end position="481"/>
    </location>
</feature>
<evidence type="ECO:0000313" key="14">
    <source>
        <dbReference type="EMBL" id="SCX94797.1"/>
    </source>
</evidence>
<dbReference type="InterPro" id="IPR012763">
    <property type="entry name" value="DNA_pol_III_sug/sutau_N"/>
</dbReference>
<dbReference type="PANTHER" id="PTHR11669">
    <property type="entry name" value="REPLICATION FACTOR C / DNA POLYMERASE III GAMMA-TAU SUBUNIT"/>
    <property type="match status" value="1"/>
</dbReference>
<comment type="similarity">
    <text evidence="1 11">Belongs to the DnaX/STICHEL family.</text>
</comment>
<keyword evidence="6 11" id="KW-0547">Nucleotide-binding</keyword>
<evidence type="ECO:0000313" key="15">
    <source>
        <dbReference type="Proteomes" id="UP000198870"/>
    </source>
</evidence>
<dbReference type="InterPro" id="IPR027417">
    <property type="entry name" value="P-loop_NTPase"/>
</dbReference>
<evidence type="ECO:0000256" key="2">
    <source>
        <dbReference type="ARBA" id="ARBA00022679"/>
    </source>
</evidence>
<dbReference type="AlphaFoldDB" id="A0A1G5BXJ8"/>
<dbReference type="InterPro" id="IPR050238">
    <property type="entry name" value="DNA_Rep/Repair_Clamp_Loader"/>
</dbReference>
<evidence type="ECO:0000256" key="7">
    <source>
        <dbReference type="ARBA" id="ARBA00022833"/>
    </source>
</evidence>
<accession>A0A1G5BXJ8</accession>
<evidence type="ECO:0000256" key="9">
    <source>
        <dbReference type="ARBA" id="ARBA00022932"/>
    </source>
</evidence>
<keyword evidence="8 11" id="KW-0067">ATP-binding</keyword>
<keyword evidence="3 11" id="KW-0548">Nucleotidyltransferase</keyword>
<dbReference type="NCBIfam" id="NF004046">
    <property type="entry name" value="PRK05563.1"/>
    <property type="match status" value="1"/>
</dbReference>
<evidence type="ECO:0000256" key="8">
    <source>
        <dbReference type="ARBA" id="ARBA00022840"/>
    </source>
</evidence>
<evidence type="ECO:0000256" key="10">
    <source>
        <dbReference type="ARBA" id="ARBA00049244"/>
    </source>
</evidence>
<dbReference type="Pfam" id="PF13177">
    <property type="entry name" value="DNA_pol3_delta2"/>
    <property type="match status" value="1"/>
</dbReference>
<keyword evidence="2 11" id="KW-0808">Transferase</keyword>
<keyword evidence="4 11" id="KW-0235">DNA replication</keyword>
<sequence>MSYLVLARKYRPQLFDDVVGQSHVTTTLTHAISADRVAHAILFSGPRGTGKTSVARILAKAMNCSGRRETGSPHPCNSCRSCREITQGSSADVFEIDGASNNSVEQVRELRSNVSYMPVYSPFKIYIIDEVHMLSMAAFNALLKTLEEPPPHVLFMFATTEVHKIPVTILSRCQRHDMRRVSHRDLKAHLERLSSLEGVSVPQESLDLITVEAGGSVRDSLSILDQIIGSAVDGAVTHESVLTTLGAVETSDVMALVGALIRRDGGAVLSAVNRFYTQGNDLRRLFSSLTQTLRNLLVLDVAGPEVLDLPDGETGALAAMAKASTRGFLTKALEVLLAEEPAVRYAAAPKMALELALIKILQVPDALSIDTLIRKIDTLQKTGGSSPAPSGAPQGAAGVSESRAAYTPKAPSAGPVGTAPESAVVASSSPAPTEPVRPAPEPLQAAASSPAPAESVRPVPEPIQAAPSSPAPAEPVRPVPEPVQAAPSSPAPIEPAHSVPEQAMAALSGPASAPQPPRGAAVQAAGNEAPRPAWNPSDSPEKAWGAFLEALRKNRPPLAPLLAKSALKKVAGKSIEIEITANRFAVGRLKNGKKKELEDEIRAWFGPEMDVTLHTIIAGEETPSGGRHGNDRFVTEAKEHPVIHEAIRVFGGKVDVNIIKEEDHERHG</sequence>
<dbReference type="GO" id="GO:0005524">
    <property type="term" value="F:ATP binding"/>
    <property type="evidence" value="ECO:0007669"/>
    <property type="project" value="UniProtKB-KW"/>
</dbReference>
<dbReference type="SUPFAM" id="SSF52540">
    <property type="entry name" value="P-loop containing nucleoside triphosphate hydrolases"/>
    <property type="match status" value="1"/>
</dbReference>
<dbReference type="GO" id="GO:0003677">
    <property type="term" value="F:DNA binding"/>
    <property type="evidence" value="ECO:0007669"/>
    <property type="project" value="InterPro"/>
</dbReference>
<feature type="compositionally biased region" description="Low complexity" evidence="12">
    <location>
        <begin position="383"/>
        <end position="398"/>
    </location>
</feature>
<dbReference type="SUPFAM" id="SSF48019">
    <property type="entry name" value="post-AAA+ oligomerization domain-like"/>
    <property type="match status" value="1"/>
</dbReference>
<feature type="region of interest" description="Disordered" evidence="12">
    <location>
        <begin position="381"/>
        <end position="539"/>
    </location>
</feature>
<keyword evidence="5" id="KW-0479">Metal-binding</keyword>
<organism evidence="14 15">
    <name type="scientific">Desulfoluna spongiiphila</name>
    <dbReference type="NCBI Taxonomy" id="419481"/>
    <lineage>
        <taxon>Bacteria</taxon>
        <taxon>Pseudomonadati</taxon>
        <taxon>Thermodesulfobacteriota</taxon>
        <taxon>Desulfobacteria</taxon>
        <taxon>Desulfobacterales</taxon>
        <taxon>Desulfolunaceae</taxon>
        <taxon>Desulfoluna</taxon>
    </lineage>
</organism>
<dbReference type="InterPro" id="IPR022754">
    <property type="entry name" value="DNA_pol_III_gamma-3"/>
</dbReference>
<evidence type="ECO:0000256" key="1">
    <source>
        <dbReference type="ARBA" id="ARBA00006360"/>
    </source>
</evidence>
<comment type="catalytic activity">
    <reaction evidence="10 11">
        <text>DNA(n) + a 2'-deoxyribonucleoside 5'-triphosphate = DNA(n+1) + diphosphate</text>
        <dbReference type="Rhea" id="RHEA:22508"/>
        <dbReference type="Rhea" id="RHEA-COMP:17339"/>
        <dbReference type="Rhea" id="RHEA-COMP:17340"/>
        <dbReference type="ChEBI" id="CHEBI:33019"/>
        <dbReference type="ChEBI" id="CHEBI:61560"/>
        <dbReference type="ChEBI" id="CHEBI:173112"/>
        <dbReference type="EC" id="2.7.7.7"/>
    </reaction>
</comment>
<dbReference type="STRING" id="419481.SAMN05216233_102248"/>
<dbReference type="InterPro" id="IPR008921">
    <property type="entry name" value="DNA_pol3_clamp-load_cplx_C"/>
</dbReference>
<dbReference type="GO" id="GO:0003887">
    <property type="term" value="F:DNA-directed DNA polymerase activity"/>
    <property type="evidence" value="ECO:0007669"/>
    <property type="project" value="UniProtKB-KW"/>
</dbReference>
<dbReference type="Proteomes" id="UP000198870">
    <property type="component" value="Unassembled WGS sequence"/>
</dbReference>
<reference evidence="14 15" key="1">
    <citation type="submission" date="2016-10" db="EMBL/GenBank/DDBJ databases">
        <authorList>
            <person name="de Groot N.N."/>
        </authorList>
    </citation>
    <scope>NUCLEOTIDE SEQUENCE [LARGE SCALE GENOMIC DNA]</scope>
    <source>
        <strain evidence="14 15">AA1</strain>
    </source>
</reference>
<proteinExistence type="inferred from homology"/>
<name>A0A1G5BXJ8_9BACT</name>
<feature type="compositionally biased region" description="Pro residues" evidence="12">
    <location>
        <begin position="432"/>
        <end position="441"/>
    </location>
</feature>
<dbReference type="PANTHER" id="PTHR11669:SF0">
    <property type="entry name" value="PROTEIN STICHEL-LIKE 2"/>
    <property type="match status" value="1"/>
</dbReference>
<dbReference type="GO" id="GO:0046872">
    <property type="term" value="F:metal ion binding"/>
    <property type="evidence" value="ECO:0007669"/>
    <property type="project" value="UniProtKB-KW"/>
</dbReference>